<dbReference type="Pfam" id="PF16701">
    <property type="entry name" value="Ad_Cy_reg"/>
    <property type="match status" value="1"/>
</dbReference>
<feature type="domain" description="Guanylate cyclase" evidence="2">
    <location>
        <begin position="172"/>
        <end position="281"/>
    </location>
</feature>
<comment type="similarity">
    <text evidence="1">Belongs to the adenylyl cyclase class-3 family.</text>
</comment>
<dbReference type="AlphaFoldDB" id="A0A3N0CNR3"/>
<sequence>MPPPEEKPPLDPQEIFELLELHLLGSHPTMTGAQIAAEIGIPMELARLRWRSLGFTAVGDDEVAFTEADLQAMRLTQRMHDLGLIQTEDEAALIRTLGRSFARLAEWQITMLARSIDPSGLDGPGLTAVMDEVTPVIEEVQNYIWRRHTLSAASRMLLAPPAEDAGDEIATAIGFADIVGYTRQTRSLSQTELARLVDHFEARALAIITSHQGRIIKTIGDEILFAADAAADAAHIALELVEEHLVDEDFPQLRVGVGWGPVLNRLGDVFGPTVNIASRLTSIARPGRVLIDKELAEAIEGDPDFKLRRTRRASVKGYRRLEPWALRRPLDEGDLPPVAAVLHEKGQDLLRAVDEMQARTERTPAAEAGE</sequence>
<protein>
    <submittedName>
        <fullName evidence="3">Adenylate/guanylate cyclase domain-containing protein</fullName>
    </submittedName>
</protein>
<dbReference type="SMART" id="SM00044">
    <property type="entry name" value="CYCc"/>
    <property type="match status" value="1"/>
</dbReference>
<dbReference type="Gene3D" id="3.30.70.1230">
    <property type="entry name" value="Nucleotide cyclase"/>
    <property type="match status" value="1"/>
</dbReference>
<dbReference type="GO" id="GO:0035556">
    <property type="term" value="P:intracellular signal transduction"/>
    <property type="evidence" value="ECO:0007669"/>
    <property type="project" value="InterPro"/>
</dbReference>
<dbReference type="InterPro" id="IPR029787">
    <property type="entry name" value="Nucleotide_cyclase"/>
</dbReference>
<dbReference type="RefSeq" id="WP_123226215.1">
    <property type="nucleotide sequence ID" value="NZ_RJSE01000003.1"/>
</dbReference>
<evidence type="ECO:0000259" key="2">
    <source>
        <dbReference type="PROSITE" id="PS50125"/>
    </source>
</evidence>
<dbReference type="InterPro" id="IPR032026">
    <property type="entry name" value="Ad_Cy_reg"/>
</dbReference>
<organism evidence="3 4">
    <name type="scientific">Nocardioides marmoriginsengisoli</name>
    <dbReference type="NCBI Taxonomy" id="661483"/>
    <lineage>
        <taxon>Bacteria</taxon>
        <taxon>Bacillati</taxon>
        <taxon>Actinomycetota</taxon>
        <taxon>Actinomycetes</taxon>
        <taxon>Propionibacteriales</taxon>
        <taxon>Nocardioidaceae</taxon>
        <taxon>Nocardioides</taxon>
    </lineage>
</organism>
<proteinExistence type="inferred from homology"/>
<dbReference type="PANTHER" id="PTHR43081:SF19">
    <property type="entry name" value="PH-SENSITIVE ADENYLATE CYCLASE RV1264"/>
    <property type="match status" value="1"/>
</dbReference>
<dbReference type="Pfam" id="PF00211">
    <property type="entry name" value="Guanylate_cyc"/>
    <property type="match status" value="1"/>
</dbReference>
<dbReference type="InterPro" id="IPR050697">
    <property type="entry name" value="Adenylyl/Guanylyl_Cyclase_3/4"/>
</dbReference>
<dbReference type="GO" id="GO:0006171">
    <property type="term" value="P:cAMP biosynthetic process"/>
    <property type="evidence" value="ECO:0007669"/>
    <property type="project" value="TreeGrafter"/>
</dbReference>
<name>A0A3N0CNR3_9ACTN</name>
<dbReference type="EMBL" id="RJSE01000003">
    <property type="protein sequence ID" value="RNL65112.1"/>
    <property type="molecule type" value="Genomic_DNA"/>
</dbReference>
<evidence type="ECO:0000256" key="1">
    <source>
        <dbReference type="ARBA" id="ARBA00005381"/>
    </source>
</evidence>
<dbReference type="PANTHER" id="PTHR43081">
    <property type="entry name" value="ADENYLATE CYCLASE, TERMINAL-DIFFERENTIATION SPECIFIC-RELATED"/>
    <property type="match status" value="1"/>
</dbReference>
<reference evidence="3 4" key="1">
    <citation type="submission" date="2018-11" db="EMBL/GenBank/DDBJ databases">
        <authorList>
            <person name="Li F."/>
        </authorList>
    </citation>
    <scope>NUCLEOTIDE SEQUENCE [LARGE SCALE GENOMIC DNA]</scope>
    <source>
        <strain evidence="3 4">Gsoil 097</strain>
    </source>
</reference>
<dbReference type="OrthoDB" id="310836at2"/>
<comment type="caution">
    <text evidence="3">The sequence shown here is derived from an EMBL/GenBank/DDBJ whole genome shotgun (WGS) entry which is preliminary data.</text>
</comment>
<dbReference type="Proteomes" id="UP000267128">
    <property type="component" value="Unassembled WGS sequence"/>
</dbReference>
<evidence type="ECO:0000313" key="4">
    <source>
        <dbReference type="Proteomes" id="UP000267128"/>
    </source>
</evidence>
<keyword evidence="4" id="KW-1185">Reference proteome</keyword>
<dbReference type="CDD" id="cd07302">
    <property type="entry name" value="CHD"/>
    <property type="match status" value="1"/>
</dbReference>
<accession>A0A3N0CNR3</accession>
<gene>
    <name evidence="3" type="ORF">EFK50_03840</name>
</gene>
<dbReference type="GO" id="GO:0004016">
    <property type="term" value="F:adenylate cyclase activity"/>
    <property type="evidence" value="ECO:0007669"/>
    <property type="project" value="UniProtKB-ARBA"/>
</dbReference>
<evidence type="ECO:0000313" key="3">
    <source>
        <dbReference type="EMBL" id="RNL65112.1"/>
    </source>
</evidence>
<dbReference type="PROSITE" id="PS50125">
    <property type="entry name" value="GUANYLATE_CYCLASE_2"/>
    <property type="match status" value="1"/>
</dbReference>
<dbReference type="InterPro" id="IPR001054">
    <property type="entry name" value="A/G_cyclase"/>
</dbReference>
<dbReference type="SUPFAM" id="SSF55073">
    <property type="entry name" value="Nucleotide cyclase"/>
    <property type="match status" value="1"/>
</dbReference>